<proteinExistence type="predicted"/>
<organism evidence="2 3">
    <name type="scientific">Mycena maculata</name>
    <dbReference type="NCBI Taxonomy" id="230809"/>
    <lineage>
        <taxon>Eukaryota</taxon>
        <taxon>Fungi</taxon>
        <taxon>Dikarya</taxon>
        <taxon>Basidiomycota</taxon>
        <taxon>Agaricomycotina</taxon>
        <taxon>Agaricomycetes</taxon>
        <taxon>Agaricomycetidae</taxon>
        <taxon>Agaricales</taxon>
        <taxon>Marasmiineae</taxon>
        <taxon>Mycenaceae</taxon>
        <taxon>Mycena</taxon>
    </lineage>
</organism>
<comment type="caution">
    <text evidence="2">The sequence shown here is derived from an EMBL/GenBank/DDBJ whole genome shotgun (WGS) entry which is preliminary data.</text>
</comment>
<feature type="region of interest" description="Disordered" evidence="1">
    <location>
        <begin position="72"/>
        <end position="93"/>
    </location>
</feature>
<evidence type="ECO:0000313" key="3">
    <source>
        <dbReference type="Proteomes" id="UP001215280"/>
    </source>
</evidence>
<dbReference type="AlphaFoldDB" id="A0AAD7NBD6"/>
<dbReference type="EMBL" id="JARJLG010000070">
    <property type="protein sequence ID" value="KAJ7753638.1"/>
    <property type="molecule type" value="Genomic_DNA"/>
</dbReference>
<reference evidence="2" key="1">
    <citation type="submission" date="2023-03" db="EMBL/GenBank/DDBJ databases">
        <title>Massive genome expansion in bonnet fungi (Mycena s.s.) driven by repeated elements and novel gene families across ecological guilds.</title>
        <authorList>
            <consortium name="Lawrence Berkeley National Laboratory"/>
            <person name="Harder C.B."/>
            <person name="Miyauchi S."/>
            <person name="Viragh M."/>
            <person name="Kuo A."/>
            <person name="Thoen E."/>
            <person name="Andreopoulos B."/>
            <person name="Lu D."/>
            <person name="Skrede I."/>
            <person name="Drula E."/>
            <person name="Henrissat B."/>
            <person name="Morin E."/>
            <person name="Kohler A."/>
            <person name="Barry K."/>
            <person name="LaButti K."/>
            <person name="Morin E."/>
            <person name="Salamov A."/>
            <person name="Lipzen A."/>
            <person name="Mereny Z."/>
            <person name="Hegedus B."/>
            <person name="Baldrian P."/>
            <person name="Stursova M."/>
            <person name="Weitz H."/>
            <person name="Taylor A."/>
            <person name="Grigoriev I.V."/>
            <person name="Nagy L.G."/>
            <person name="Martin F."/>
            <person name="Kauserud H."/>
        </authorList>
    </citation>
    <scope>NUCLEOTIDE SEQUENCE</scope>
    <source>
        <strain evidence="2">CBHHK188m</strain>
    </source>
</reference>
<name>A0AAD7NBD6_9AGAR</name>
<protein>
    <submittedName>
        <fullName evidence="2">Uncharacterized protein</fullName>
    </submittedName>
</protein>
<gene>
    <name evidence="2" type="ORF">DFH07DRAFT_960111</name>
</gene>
<sequence>MPSGGTKSLVNSRNSPPLPVPKLLPCVPASPSSWNTTLFGAGAKALCTASLRLHSTCSAHFFRSSGMSPSSSSSPAPATSALPPSAPSGPSCAASGPGSAFTLSAHDLFPSFVSTPLLSPVPSLGPPCLSMSSNVLCRCPQPASGTCGVIGAVAVMCIRFDAAAAAGRPGLAHCLPDVLLSDSAHPPIHILPFCQIALIRLSLYPVIYK</sequence>
<accession>A0AAD7NBD6</accession>
<evidence type="ECO:0000313" key="2">
    <source>
        <dbReference type="EMBL" id="KAJ7753638.1"/>
    </source>
</evidence>
<keyword evidence="3" id="KW-1185">Reference proteome</keyword>
<dbReference type="Proteomes" id="UP001215280">
    <property type="component" value="Unassembled WGS sequence"/>
</dbReference>
<evidence type="ECO:0000256" key="1">
    <source>
        <dbReference type="SAM" id="MobiDB-lite"/>
    </source>
</evidence>